<feature type="repeat" description="CSPG" evidence="4">
    <location>
        <begin position="286"/>
        <end position="378"/>
    </location>
</feature>
<organism evidence="7">
    <name type="scientific">Cyprinus carpio</name>
    <name type="common">Common carp</name>
    <dbReference type="NCBI Taxonomy" id="7962"/>
    <lineage>
        <taxon>Eukaryota</taxon>
        <taxon>Metazoa</taxon>
        <taxon>Chordata</taxon>
        <taxon>Craniata</taxon>
        <taxon>Vertebrata</taxon>
        <taxon>Euteleostomi</taxon>
        <taxon>Actinopterygii</taxon>
        <taxon>Neopterygii</taxon>
        <taxon>Teleostei</taxon>
        <taxon>Ostariophysi</taxon>
        <taxon>Cypriniformes</taxon>
        <taxon>Cyprinidae</taxon>
        <taxon>Cyprininae</taxon>
        <taxon>Cyprinus</taxon>
    </lineage>
</organism>
<evidence type="ECO:0000256" key="4">
    <source>
        <dbReference type="PROSITE-ProRule" id="PRU01201"/>
    </source>
</evidence>
<accession>A0A9R0AV51</accession>
<feature type="repeat" description="CSPG" evidence="4">
    <location>
        <begin position="154"/>
        <end position="252"/>
    </location>
</feature>
<dbReference type="OrthoDB" id="9026019at2759"/>
<evidence type="ECO:0000256" key="2">
    <source>
        <dbReference type="ARBA" id="ARBA00022737"/>
    </source>
</evidence>
<evidence type="ECO:0000313" key="7">
    <source>
        <dbReference type="RefSeq" id="XP_042612517.1"/>
    </source>
</evidence>
<dbReference type="GO" id="GO:0009653">
    <property type="term" value="P:anatomical structure morphogenesis"/>
    <property type="evidence" value="ECO:0007669"/>
    <property type="project" value="TreeGrafter"/>
</dbReference>
<name>A0A9R0AV51_CYPCA</name>
<dbReference type="Pfam" id="PF16184">
    <property type="entry name" value="Cadherin_3"/>
    <property type="match status" value="4"/>
</dbReference>
<reference evidence="7" key="1">
    <citation type="submission" date="2025-08" db="UniProtKB">
        <authorList>
            <consortium name="RefSeq"/>
        </authorList>
    </citation>
    <scope>IDENTIFICATION</scope>
    <source>
        <tissue evidence="7">Muscle</tissue>
    </source>
</reference>
<dbReference type="GeneID" id="109090187"/>
<feature type="region of interest" description="Disordered" evidence="5">
    <location>
        <begin position="652"/>
        <end position="684"/>
    </location>
</feature>
<protein>
    <submittedName>
        <fullName evidence="7">Chondroitin sulfate proteoglycan 4-like</fullName>
    </submittedName>
</protein>
<dbReference type="InterPro" id="IPR039005">
    <property type="entry name" value="CSPG_rpt"/>
</dbReference>
<keyword evidence="3" id="KW-0325">Glycoprotein</keyword>
<feature type="repeat" description="CSPG" evidence="4">
    <location>
        <begin position="395"/>
        <end position="483"/>
    </location>
</feature>
<dbReference type="Proteomes" id="UP001155660">
    <property type="component" value="Chromosome A5"/>
</dbReference>
<evidence type="ECO:0000256" key="1">
    <source>
        <dbReference type="ARBA" id="ARBA00022729"/>
    </source>
</evidence>
<feature type="transmembrane region" description="Helical" evidence="6">
    <location>
        <begin position="716"/>
        <end position="739"/>
    </location>
</feature>
<dbReference type="KEGG" id="ccar:109090187"/>
<keyword evidence="2" id="KW-0677">Repeat</keyword>
<proteinExistence type="predicted"/>
<evidence type="ECO:0000256" key="6">
    <source>
        <dbReference type="SAM" id="Phobius"/>
    </source>
</evidence>
<feature type="compositionally biased region" description="Polar residues" evidence="5">
    <location>
        <begin position="671"/>
        <end position="684"/>
    </location>
</feature>
<keyword evidence="6" id="KW-0812">Transmembrane</keyword>
<sequence>MAGGFNFQVNDGVNFAPRQIFSITARALVLNLEKAGPLKVFPGSLSLISNNILQAVTNDDTGISNRTIYFTVINPPKIGKLVNLKADKTTTDISSFTQQMVDEGEVAYQQTHGTSLGWSALDKFTFTVSSPSATLQTQMFEIDISYENIGPEQSSVLLKNKGVAVTEGDKVIIDKSMLDASNLMTKQPESKCSSYEVWYQVTSLPKHGIVVGERNFTKEKPNFSQFILNKYGITYHHDNSETTHDHFDFDVYLNLKSKPPTHPLDTSEVVSESFNITIIPINDQPPVLKTKAPSLKVVQGDTVAIGPNILSVVDLDSPTSEIRYTVISKPSNGFLAISECMNESVDSFSQTQINNGEVFFIHDGSPSSGAFYFSFTDGHHRPLYKLFNLEVVEITVSLANNTEVLLDQGHTFVTLTRSHLAAVTNGKNTTVHYKITVPPQYGKLLLDNEDVTVFSQDDLQEEKVRYHMVNLESSHDNFEFVAFTTEANLTNQVVNITVKPLIKYAEGATFPNRVRMKLKSHLLNVSDLALLSDSDPSFEITSPPENGRIVWATGSKGKKAESVGSFTFSELQQEILAIEVKANLTGVHEVNDSFRFVLKANNVQPANGIFAFSIVPHVPSLSTVIAITTIKPVFYNQSAAVSLFPSSTAPPVQPTHQVTKSGSRLKGRNHWGNSNSIDTDTTSLKPTHGVEEIYPINNTPVKVGSVSQMGSSSNSMIIILPLLALLLLVIVVVVLVLLLRRNWRKKPKPLKCTSGTSAHPDNPSHKDQPQWPATIPVLTVTPLTPRNVGSSTITRLQTRSENTTYGTSVCSFGDLEPKVSQLCRTTNPTLRNNQYWV</sequence>
<feature type="compositionally biased region" description="Polar residues" evidence="5">
    <location>
        <begin position="652"/>
        <end position="662"/>
    </location>
</feature>
<keyword evidence="1" id="KW-0732">Signal</keyword>
<feature type="repeat" description="CSPG" evidence="4">
    <location>
        <begin position="29"/>
        <end position="129"/>
    </location>
</feature>
<dbReference type="PROSITE" id="PS51854">
    <property type="entry name" value="CSPG"/>
    <property type="match status" value="4"/>
</dbReference>
<evidence type="ECO:0000256" key="3">
    <source>
        <dbReference type="ARBA" id="ARBA00023180"/>
    </source>
</evidence>
<evidence type="ECO:0000256" key="5">
    <source>
        <dbReference type="SAM" id="MobiDB-lite"/>
    </source>
</evidence>
<gene>
    <name evidence="7" type="primary">LOC109090187</name>
</gene>
<dbReference type="AlphaFoldDB" id="A0A9R0AV51"/>
<feature type="region of interest" description="Disordered" evidence="5">
    <location>
        <begin position="748"/>
        <end position="771"/>
    </location>
</feature>
<dbReference type="InterPro" id="IPR051561">
    <property type="entry name" value="FRAS1_ECM"/>
</dbReference>
<keyword evidence="6" id="KW-1133">Transmembrane helix</keyword>
<dbReference type="PANTHER" id="PTHR45739:SF12">
    <property type="entry name" value="CHONDROITIN SULFATE PROTEOGLYCAN 4-LIKE ISOFORM X2"/>
    <property type="match status" value="1"/>
</dbReference>
<keyword evidence="6" id="KW-0472">Membrane</keyword>
<dbReference type="PANTHER" id="PTHR45739">
    <property type="entry name" value="MATRIX PROTEIN, PUTATIVE-RELATED"/>
    <property type="match status" value="1"/>
</dbReference>
<dbReference type="RefSeq" id="XP_042612517.1">
    <property type="nucleotide sequence ID" value="XM_042756583.1"/>
</dbReference>